<dbReference type="Proteomes" id="UP000813462">
    <property type="component" value="Unassembled WGS sequence"/>
</dbReference>
<evidence type="ECO:0000313" key="1">
    <source>
        <dbReference type="EMBL" id="KAH7532727.1"/>
    </source>
</evidence>
<gene>
    <name evidence="1" type="ORF">FEM48_Zijuj04G0053000</name>
</gene>
<reference evidence="1" key="1">
    <citation type="journal article" date="2021" name="Front. Plant Sci.">
        <title>Chromosome-Scale Genome Assembly for Chinese Sour Jujube and Insights Into Its Genome Evolution and Domestication Signature.</title>
        <authorList>
            <person name="Shen L.-Y."/>
            <person name="Luo H."/>
            <person name="Wang X.-L."/>
            <person name="Wang X.-M."/>
            <person name="Qiu X.-J."/>
            <person name="Liu H."/>
            <person name="Zhou S.-S."/>
            <person name="Jia K.-H."/>
            <person name="Nie S."/>
            <person name="Bao Y.-T."/>
            <person name="Zhang R.-G."/>
            <person name="Yun Q.-Z."/>
            <person name="Chai Y.-H."/>
            <person name="Lu J.-Y."/>
            <person name="Li Y."/>
            <person name="Zhao S.-W."/>
            <person name="Mao J.-F."/>
            <person name="Jia S.-G."/>
            <person name="Mao Y.-M."/>
        </authorList>
    </citation>
    <scope>NUCLEOTIDE SEQUENCE</scope>
    <source>
        <strain evidence="1">AT0</strain>
        <tissue evidence="1">Leaf</tissue>
    </source>
</reference>
<accession>A0A978VI08</accession>
<dbReference type="PANTHER" id="PTHR36803">
    <property type="entry name" value="PROTEIN CHLORORESPIRATORY REDUCTION 7, CHLOROPLASTIC"/>
    <property type="match status" value="1"/>
</dbReference>
<dbReference type="Pfam" id="PF12095">
    <property type="entry name" value="CRR7"/>
    <property type="match status" value="1"/>
</dbReference>
<evidence type="ECO:0000313" key="2">
    <source>
        <dbReference type="Proteomes" id="UP000813462"/>
    </source>
</evidence>
<name>A0A978VI08_ZIZJJ</name>
<dbReference type="AlphaFoldDB" id="A0A978VI08"/>
<evidence type="ECO:0008006" key="3">
    <source>
        <dbReference type="Google" id="ProtNLM"/>
    </source>
</evidence>
<dbReference type="PANTHER" id="PTHR36803:SF1">
    <property type="entry name" value="PROTEIN CHLORORESPIRATORY REDUCTION 7, CHLOROPLASTIC"/>
    <property type="match status" value="1"/>
</dbReference>
<protein>
    <recommendedName>
        <fullName evidence="3">Protein CHLORORESPIRATORY REDUCTION 7, chloroplastic</fullName>
    </recommendedName>
</protein>
<organism evidence="1 2">
    <name type="scientific">Ziziphus jujuba var. spinosa</name>
    <dbReference type="NCBI Taxonomy" id="714518"/>
    <lineage>
        <taxon>Eukaryota</taxon>
        <taxon>Viridiplantae</taxon>
        <taxon>Streptophyta</taxon>
        <taxon>Embryophyta</taxon>
        <taxon>Tracheophyta</taxon>
        <taxon>Spermatophyta</taxon>
        <taxon>Magnoliopsida</taxon>
        <taxon>eudicotyledons</taxon>
        <taxon>Gunneridae</taxon>
        <taxon>Pentapetalae</taxon>
        <taxon>rosids</taxon>
        <taxon>fabids</taxon>
        <taxon>Rosales</taxon>
        <taxon>Rhamnaceae</taxon>
        <taxon>Paliureae</taxon>
        <taxon>Ziziphus</taxon>
    </lineage>
</organism>
<dbReference type="InterPro" id="IPR038150">
    <property type="entry name" value="CRR7-like_sf"/>
</dbReference>
<comment type="caution">
    <text evidence="1">The sequence shown here is derived from an EMBL/GenBank/DDBJ whole genome shotgun (WGS) entry which is preliminary data.</text>
</comment>
<dbReference type="Gene3D" id="3.90.940.40">
    <property type="entry name" value="Protein CHLORORESPIRATORY REDUCTION 7"/>
    <property type="match status" value="1"/>
</dbReference>
<proteinExistence type="predicted"/>
<dbReference type="InterPro" id="IPR021954">
    <property type="entry name" value="CRR7"/>
</dbReference>
<dbReference type="EMBL" id="JAEACU010000004">
    <property type="protein sequence ID" value="KAH7532727.1"/>
    <property type="molecule type" value="Genomic_DNA"/>
</dbReference>
<sequence length="199" mass="22513">MPCRYPQDAETCRENGVYGASMGETVVQQWSSGVPLSNPVSKLEVLVLLEITELHGILMLQILVGEETRQHSSQTPFVHSRATSLTESLSSSFHLKPPKFANNCRTKVKVFAIRRRRAYRSSETYVLLEPGQDEKFVTEEELRAKLKGRLENWPGKSLPPDLARFDSIDDAVSYLVKSVCELEIKGDVGSVQWYQVRLE</sequence>
<dbReference type="FunFam" id="3.90.940.40:FF:000001">
    <property type="entry name" value="Protein CHLORORESPIRATORY REDUCTION 7 chloroplastic"/>
    <property type="match status" value="1"/>
</dbReference>
<dbReference type="GO" id="GO:0009570">
    <property type="term" value="C:chloroplast stroma"/>
    <property type="evidence" value="ECO:0007669"/>
    <property type="project" value="TreeGrafter"/>
</dbReference>